<evidence type="ECO:0000256" key="7">
    <source>
        <dbReference type="SAM" id="Phobius"/>
    </source>
</evidence>
<feature type="transmembrane region" description="Helical" evidence="7">
    <location>
        <begin position="672"/>
        <end position="692"/>
    </location>
</feature>
<sequence>MAETKEATRPEEIHLDVRSAEAAAAGRTVTVAFKKRRLGLDLAFDPKRGGAVLADAVPAKGLAKGMRLVAIDGEALRVDSDESFQALFFRLADGPRPVRIAFGDAAPPPSLPAAYVVPAVDLEAADVAAKDVLLALGGGDAFVLRGALSRERRRSVVAVRRAAGRCDRLGAPGDSVVAVGAAVVVPDAEARDVRGALRRALARSGPQRNVTLVPGSRGDVVYTVKLPAPRVADEADLADDDTLRRRSHGKSSRRSSVEDLLAEFARERDDAPATATEAWGLTLRRDGDVLRVDRLRARGLAAAAAVRPGDVVVALDDDVGPHRDLLAFASRCEAAANRARDRNTHVALTLASDALPRHLLRPPFQPALPPPPRRASSPRRRTVSSRPDLRVDVDLSASESKRLGQLRRLLRAGVGALNHASEENSFKRPRPVIIREHGAFAGFVVEPARSRPVVVAFSRITSVEMPFAPRPRVEDAVLAASLSARFRTEAGEPRTLDLAFQSAAVAYMIADGLELARRQAARPPSPRASALEALHDPPARPPQRRLQRLSNYAAPLLMDGDAPQRTWWSTLRGGVVVELYYADDTYAVTTPLGDVPIHSTAFGEGQYCRCVVVRRMRAGRRRGKHWYVLRYKDGPYDCDQRRTGRRSELPRGTRFVGVPRDCCVLTYENQRLYWPIVLLLVTGAQVAAFVIFARREHGSLGAVNAGSPTVGPSVLYMRVTGPFPACFDARNQLWRLWTYQLVHVGWYHLGVNCAMQLFFGASVEMVHGHLTLLCVYMFGVAMGALTCAFADVHRAVVGASGGVYTLIGLHAADVLLNFRSMADRSRRLVRALICTAVPALDMLVYLLVYSDADTSYASHGGGLVAGFLLGLVVLRPVDESRCHYYVVRPLALLLLLAYVVFALFWHQTVYPPEYLYNGPFWRRESWGAPDDSPNCCWRLYGCSAIAAEDYRLFNCDDDRRLTISLAWDDAAFSEELTTCDALKSALDVALEIREEFDDV</sequence>
<gene>
    <name evidence="9" type="ORF">PECAL_3P24330</name>
</gene>
<feature type="region of interest" description="Disordered" evidence="6">
    <location>
        <begin position="237"/>
        <end position="257"/>
    </location>
</feature>
<comment type="similarity">
    <text evidence="2">Belongs to the peptidase S54 family.</text>
</comment>
<dbReference type="Pfam" id="PF01694">
    <property type="entry name" value="Rhomboid"/>
    <property type="match status" value="1"/>
</dbReference>
<accession>A0A8J2SQH9</accession>
<dbReference type="InterPro" id="IPR035952">
    <property type="entry name" value="Rhomboid-like_sf"/>
</dbReference>
<dbReference type="Proteomes" id="UP000789595">
    <property type="component" value="Unassembled WGS sequence"/>
</dbReference>
<keyword evidence="10" id="KW-1185">Reference proteome</keyword>
<feature type="transmembrane region" description="Helical" evidence="7">
    <location>
        <begin position="770"/>
        <end position="790"/>
    </location>
</feature>
<comment type="caution">
    <text evidence="9">The sequence shown here is derived from an EMBL/GenBank/DDBJ whole genome shotgun (WGS) entry which is preliminary data.</text>
</comment>
<dbReference type="Gene3D" id="1.20.1540.10">
    <property type="entry name" value="Rhomboid-like"/>
    <property type="match status" value="1"/>
</dbReference>
<dbReference type="AlphaFoldDB" id="A0A8J2SQH9"/>
<feature type="region of interest" description="Disordered" evidence="6">
    <location>
        <begin position="519"/>
        <end position="543"/>
    </location>
</feature>
<keyword evidence="4 7" id="KW-1133">Transmembrane helix</keyword>
<evidence type="ECO:0000256" key="5">
    <source>
        <dbReference type="ARBA" id="ARBA00023136"/>
    </source>
</evidence>
<organism evidence="9 10">
    <name type="scientific">Pelagomonas calceolata</name>
    <dbReference type="NCBI Taxonomy" id="35677"/>
    <lineage>
        <taxon>Eukaryota</taxon>
        <taxon>Sar</taxon>
        <taxon>Stramenopiles</taxon>
        <taxon>Ochrophyta</taxon>
        <taxon>Pelagophyceae</taxon>
        <taxon>Pelagomonadales</taxon>
        <taxon>Pelagomonadaceae</taxon>
        <taxon>Pelagomonas</taxon>
    </lineage>
</organism>
<feature type="transmembrane region" description="Helical" evidence="7">
    <location>
        <begin position="856"/>
        <end position="874"/>
    </location>
</feature>
<evidence type="ECO:0000313" key="10">
    <source>
        <dbReference type="Proteomes" id="UP000789595"/>
    </source>
</evidence>
<dbReference type="InterPro" id="IPR022764">
    <property type="entry name" value="Peptidase_S54_rhomboid_dom"/>
</dbReference>
<dbReference type="InterPro" id="IPR051739">
    <property type="entry name" value="Rhomboid_IM_Serine_Proteases"/>
</dbReference>
<dbReference type="GO" id="GO:0016020">
    <property type="term" value="C:membrane"/>
    <property type="evidence" value="ECO:0007669"/>
    <property type="project" value="UniProtKB-SubCell"/>
</dbReference>
<evidence type="ECO:0000256" key="2">
    <source>
        <dbReference type="ARBA" id="ARBA00009045"/>
    </source>
</evidence>
<evidence type="ECO:0000313" key="9">
    <source>
        <dbReference type="EMBL" id="CAH0372436.1"/>
    </source>
</evidence>
<reference evidence="9" key="1">
    <citation type="submission" date="2021-11" db="EMBL/GenBank/DDBJ databases">
        <authorList>
            <consortium name="Genoscope - CEA"/>
            <person name="William W."/>
        </authorList>
    </citation>
    <scope>NUCLEOTIDE SEQUENCE</scope>
</reference>
<evidence type="ECO:0000256" key="3">
    <source>
        <dbReference type="ARBA" id="ARBA00022692"/>
    </source>
</evidence>
<dbReference type="PANTHER" id="PTHR45840">
    <property type="entry name" value="RHOMBOID-RELATED PROTEIN"/>
    <property type="match status" value="1"/>
</dbReference>
<protein>
    <recommendedName>
        <fullName evidence="8">Peptidase S54 rhomboid domain-containing protein</fullName>
    </recommendedName>
</protein>
<feature type="transmembrane region" description="Helical" evidence="7">
    <location>
        <begin position="796"/>
        <end position="816"/>
    </location>
</feature>
<dbReference type="EMBL" id="CAKKNE010000003">
    <property type="protein sequence ID" value="CAH0372436.1"/>
    <property type="molecule type" value="Genomic_DNA"/>
</dbReference>
<keyword evidence="5 7" id="KW-0472">Membrane</keyword>
<comment type="subcellular location">
    <subcellularLocation>
        <location evidence="1">Membrane</location>
        <topology evidence="1">Multi-pass membrane protein</topology>
    </subcellularLocation>
</comment>
<feature type="domain" description="Peptidase S54 rhomboid" evidence="8">
    <location>
        <begin position="731"/>
        <end position="875"/>
    </location>
</feature>
<evidence type="ECO:0000256" key="4">
    <source>
        <dbReference type="ARBA" id="ARBA00022989"/>
    </source>
</evidence>
<feature type="compositionally biased region" description="Pro residues" evidence="6">
    <location>
        <begin position="363"/>
        <end position="373"/>
    </location>
</feature>
<feature type="region of interest" description="Disordered" evidence="6">
    <location>
        <begin position="360"/>
        <end position="388"/>
    </location>
</feature>
<dbReference type="OrthoDB" id="418595at2759"/>
<feature type="transmembrane region" description="Helical" evidence="7">
    <location>
        <begin position="828"/>
        <end position="850"/>
    </location>
</feature>
<name>A0A8J2SQH9_9STRA</name>
<dbReference type="GO" id="GO:0004252">
    <property type="term" value="F:serine-type endopeptidase activity"/>
    <property type="evidence" value="ECO:0007669"/>
    <property type="project" value="InterPro"/>
</dbReference>
<dbReference type="PANTHER" id="PTHR45840:SF2">
    <property type="entry name" value="PROTEIN RHOMBOID-RELATED"/>
    <property type="match status" value="1"/>
</dbReference>
<feature type="transmembrane region" description="Helical" evidence="7">
    <location>
        <begin position="886"/>
        <end position="905"/>
    </location>
</feature>
<keyword evidence="3 7" id="KW-0812">Transmembrane</keyword>
<proteinExistence type="inferred from homology"/>
<evidence type="ECO:0000259" key="8">
    <source>
        <dbReference type="Pfam" id="PF01694"/>
    </source>
</evidence>
<dbReference type="SUPFAM" id="SSF144091">
    <property type="entry name" value="Rhomboid-like"/>
    <property type="match status" value="1"/>
</dbReference>
<evidence type="ECO:0000256" key="6">
    <source>
        <dbReference type="SAM" id="MobiDB-lite"/>
    </source>
</evidence>
<evidence type="ECO:0000256" key="1">
    <source>
        <dbReference type="ARBA" id="ARBA00004141"/>
    </source>
</evidence>